<dbReference type="EMBL" id="KV722460">
    <property type="protein sequence ID" value="OCH88164.1"/>
    <property type="molecule type" value="Genomic_DNA"/>
</dbReference>
<proteinExistence type="predicted"/>
<feature type="compositionally biased region" description="Low complexity" evidence="1">
    <location>
        <begin position="16"/>
        <end position="29"/>
    </location>
</feature>
<protein>
    <submittedName>
        <fullName evidence="2">Uncharacterized protein</fullName>
    </submittedName>
</protein>
<dbReference type="AlphaFoldDB" id="A0A8E2DJS7"/>
<gene>
    <name evidence="2" type="ORF">OBBRIDRAFT_836805</name>
</gene>
<organism evidence="2 3">
    <name type="scientific">Obba rivulosa</name>
    <dbReference type="NCBI Taxonomy" id="1052685"/>
    <lineage>
        <taxon>Eukaryota</taxon>
        <taxon>Fungi</taxon>
        <taxon>Dikarya</taxon>
        <taxon>Basidiomycota</taxon>
        <taxon>Agaricomycotina</taxon>
        <taxon>Agaricomycetes</taxon>
        <taxon>Polyporales</taxon>
        <taxon>Gelatoporiaceae</taxon>
        <taxon>Obba</taxon>
    </lineage>
</organism>
<name>A0A8E2DJS7_9APHY</name>
<feature type="region of interest" description="Disordered" evidence="1">
    <location>
        <begin position="1"/>
        <end position="29"/>
    </location>
</feature>
<keyword evidence="3" id="KW-1185">Reference proteome</keyword>
<accession>A0A8E2DJS7</accession>
<sequence>MTPRASTAGHDSREQSVSGSSSGSSPVTPSLLLDSVVQRYANHKVKLVYRTQEIGQVTVRRALWFLESRHLVGRFVASPGPKRWIFELQLMLNRALDYLGDPNVIGLLLDGTYEDDVFDNHGKLTRALL</sequence>
<evidence type="ECO:0000313" key="3">
    <source>
        <dbReference type="Proteomes" id="UP000250043"/>
    </source>
</evidence>
<reference evidence="2 3" key="1">
    <citation type="submission" date="2016-07" db="EMBL/GenBank/DDBJ databases">
        <title>Draft genome of the white-rot fungus Obba rivulosa 3A-2.</title>
        <authorList>
            <consortium name="DOE Joint Genome Institute"/>
            <person name="Miettinen O."/>
            <person name="Riley R."/>
            <person name="Acob R."/>
            <person name="Barry K."/>
            <person name="Cullen D."/>
            <person name="De Vries R."/>
            <person name="Hainaut M."/>
            <person name="Hatakka A."/>
            <person name="Henrissat B."/>
            <person name="Hilden K."/>
            <person name="Kuo R."/>
            <person name="Labutti K."/>
            <person name="Lipzen A."/>
            <person name="Makela M.R."/>
            <person name="Sandor L."/>
            <person name="Spatafora J.W."/>
            <person name="Grigoriev I.V."/>
            <person name="Hibbett D.S."/>
        </authorList>
    </citation>
    <scope>NUCLEOTIDE SEQUENCE [LARGE SCALE GENOMIC DNA]</scope>
    <source>
        <strain evidence="2 3">3A-2</strain>
    </source>
</reference>
<evidence type="ECO:0000256" key="1">
    <source>
        <dbReference type="SAM" id="MobiDB-lite"/>
    </source>
</evidence>
<evidence type="ECO:0000313" key="2">
    <source>
        <dbReference type="EMBL" id="OCH88164.1"/>
    </source>
</evidence>
<dbReference type="Proteomes" id="UP000250043">
    <property type="component" value="Unassembled WGS sequence"/>
</dbReference>